<reference evidence="1 2" key="1">
    <citation type="submission" date="2019-02" db="EMBL/GenBank/DDBJ databases">
        <title>Genome sequencing of the rare red list fungi Antrodiella citrinella (Flaviporus citrinellus).</title>
        <authorList>
            <person name="Buettner E."/>
            <person name="Kellner H."/>
        </authorList>
    </citation>
    <scope>NUCLEOTIDE SEQUENCE [LARGE SCALE GENOMIC DNA]</scope>
    <source>
        <strain evidence="1 2">DSM 108506</strain>
    </source>
</reference>
<evidence type="ECO:0000313" key="2">
    <source>
        <dbReference type="Proteomes" id="UP000308730"/>
    </source>
</evidence>
<dbReference type="Proteomes" id="UP000308730">
    <property type="component" value="Unassembled WGS sequence"/>
</dbReference>
<gene>
    <name evidence="1" type="ORF">EUX98_g8345</name>
</gene>
<keyword evidence="2" id="KW-1185">Reference proteome</keyword>
<organism evidence="1 2">
    <name type="scientific">Antrodiella citrinella</name>
    <dbReference type="NCBI Taxonomy" id="2447956"/>
    <lineage>
        <taxon>Eukaryota</taxon>
        <taxon>Fungi</taxon>
        <taxon>Dikarya</taxon>
        <taxon>Basidiomycota</taxon>
        <taxon>Agaricomycotina</taxon>
        <taxon>Agaricomycetes</taxon>
        <taxon>Polyporales</taxon>
        <taxon>Steccherinaceae</taxon>
        <taxon>Antrodiella</taxon>
    </lineage>
</organism>
<accession>A0A4S4M8X5</accession>
<protein>
    <submittedName>
        <fullName evidence="1">Uncharacterized protein</fullName>
    </submittedName>
</protein>
<sequence>MLDALVPYEPTGATYFILINEGIASNLIARFILDLRSVYRQADILTTQQTTTIRFADAFAGNLAVDSVWVAGAVAGVADDRWARESEDLASDST</sequence>
<evidence type="ECO:0000313" key="1">
    <source>
        <dbReference type="EMBL" id="THH21595.1"/>
    </source>
</evidence>
<dbReference type="AlphaFoldDB" id="A0A4S4M8X5"/>
<comment type="caution">
    <text evidence="1">The sequence shown here is derived from an EMBL/GenBank/DDBJ whole genome shotgun (WGS) entry which is preliminary data.</text>
</comment>
<proteinExistence type="predicted"/>
<dbReference type="EMBL" id="SGPM01000441">
    <property type="protein sequence ID" value="THH21595.1"/>
    <property type="molecule type" value="Genomic_DNA"/>
</dbReference>
<name>A0A4S4M8X5_9APHY</name>